<reference evidence="2 3" key="1">
    <citation type="submission" date="2016-10" db="EMBL/GenBank/DDBJ databases">
        <authorList>
            <person name="Varghese N."/>
        </authorList>
    </citation>
    <scope>NUCLEOTIDE SEQUENCE [LARGE SCALE GENOMIC DNA]</scope>
    <source>
        <strain evidence="2 3">KB11</strain>
    </source>
</reference>
<proteinExistence type="predicted"/>
<dbReference type="RefSeq" id="WP_004033106.1">
    <property type="nucleotide sequence ID" value="NZ_AP025586.1"/>
</dbReference>
<sequence length="77" mass="8351">MRIKEDLINKEVLDGGAELIGKVVDVVMDKDTFEVTDLVIKKTGIADQIKAGGENVVPSELVKVIGDKILLKSDDDI</sequence>
<evidence type="ECO:0000313" key="2">
    <source>
        <dbReference type="EMBL" id="ATZ60022.1"/>
    </source>
</evidence>
<protein>
    <submittedName>
        <fullName evidence="2">Photosystem reaction center subunit H</fullName>
    </submittedName>
</protein>
<dbReference type="InterPro" id="IPR011033">
    <property type="entry name" value="PRC_barrel-like_sf"/>
</dbReference>
<gene>
    <name evidence="2" type="ORF">BK798_06085</name>
</gene>
<dbReference type="GeneID" id="78817453"/>
<dbReference type="InterPro" id="IPR027275">
    <property type="entry name" value="PRC-brl_dom"/>
</dbReference>
<evidence type="ECO:0000259" key="1">
    <source>
        <dbReference type="Pfam" id="PF05239"/>
    </source>
</evidence>
<evidence type="ECO:0000313" key="3">
    <source>
        <dbReference type="Proteomes" id="UP000232133"/>
    </source>
</evidence>
<dbReference type="Gene3D" id="2.30.30.240">
    <property type="entry name" value="PRC-barrel domain"/>
    <property type="match status" value="1"/>
</dbReference>
<dbReference type="SUPFAM" id="SSF50346">
    <property type="entry name" value="PRC-barrel domain"/>
    <property type="match status" value="1"/>
</dbReference>
<dbReference type="EMBL" id="CP017803">
    <property type="protein sequence ID" value="ATZ60022.1"/>
    <property type="molecule type" value="Genomic_DNA"/>
</dbReference>
<dbReference type="Proteomes" id="UP000232133">
    <property type="component" value="Chromosome"/>
</dbReference>
<name>A0A2H4U7C3_METSM</name>
<feature type="domain" description="PRC-barrel" evidence="1">
    <location>
        <begin position="6"/>
        <end position="75"/>
    </location>
</feature>
<dbReference type="OMA" id="TIVPYEM"/>
<accession>A0A2H4U7C3</accession>
<organism evidence="2 3">
    <name type="scientific">Methanobrevibacter smithii</name>
    <dbReference type="NCBI Taxonomy" id="2173"/>
    <lineage>
        <taxon>Archaea</taxon>
        <taxon>Methanobacteriati</taxon>
        <taxon>Methanobacteriota</taxon>
        <taxon>Methanomada group</taxon>
        <taxon>Methanobacteria</taxon>
        <taxon>Methanobacteriales</taxon>
        <taxon>Methanobacteriaceae</taxon>
        <taxon>Methanobrevibacter</taxon>
    </lineage>
</organism>
<dbReference type="AlphaFoldDB" id="A0A2H4U7C3"/>
<dbReference type="Pfam" id="PF05239">
    <property type="entry name" value="PRC"/>
    <property type="match status" value="1"/>
</dbReference>